<dbReference type="GeneID" id="81599554"/>
<proteinExistence type="predicted"/>
<dbReference type="Proteomes" id="UP001213681">
    <property type="component" value="Unassembled WGS sequence"/>
</dbReference>
<evidence type="ECO:0000313" key="2">
    <source>
        <dbReference type="Proteomes" id="UP001213681"/>
    </source>
</evidence>
<name>A0AAD6C5L2_9EURO</name>
<dbReference type="RefSeq" id="XP_056765015.1">
    <property type="nucleotide sequence ID" value="XM_056909311.1"/>
</dbReference>
<protein>
    <submittedName>
        <fullName evidence="1">Uncharacterized protein</fullName>
    </submittedName>
</protein>
<organism evidence="1 2">
    <name type="scientific">Penicillium daleae</name>
    <dbReference type="NCBI Taxonomy" id="63821"/>
    <lineage>
        <taxon>Eukaryota</taxon>
        <taxon>Fungi</taxon>
        <taxon>Dikarya</taxon>
        <taxon>Ascomycota</taxon>
        <taxon>Pezizomycotina</taxon>
        <taxon>Eurotiomycetes</taxon>
        <taxon>Eurotiomycetidae</taxon>
        <taxon>Eurotiales</taxon>
        <taxon>Aspergillaceae</taxon>
        <taxon>Penicillium</taxon>
    </lineage>
</organism>
<accession>A0AAD6C5L2</accession>
<gene>
    <name evidence="1" type="ORF">N7458_005929</name>
</gene>
<reference evidence="1" key="1">
    <citation type="submission" date="2022-12" db="EMBL/GenBank/DDBJ databases">
        <authorList>
            <person name="Petersen C."/>
        </authorList>
    </citation>
    <scope>NUCLEOTIDE SEQUENCE</scope>
    <source>
        <strain evidence="1">IBT 16125</strain>
    </source>
</reference>
<sequence length="169" mass="19425">MATESAYERSVSPAEFVASRYQTLDLRPEVFLSKNSILGSPNTIDTDNLPLGQNDKSQYGDDCAARDSVCRSRNEGDRYAMESRFSVEYLHNRPPYVFQVLMHTIVKDLDTRAKSMEEQFKRQQNWNKELQWGIDIIAEGLPRLQALEDTITALEAKLDILMESGEWEK</sequence>
<dbReference type="EMBL" id="JAPVEA010000006">
    <property type="protein sequence ID" value="KAJ5449480.1"/>
    <property type="molecule type" value="Genomic_DNA"/>
</dbReference>
<comment type="caution">
    <text evidence="1">The sequence shown here is derived from an EMBL/GenBank/DDBJ whole genome shotgun (WGS) entry which is preliminary data.</text>
</comment>
<keyword evidence="2" id="KW-1185">Reference proteome</keyword>
<dbReference type="AlphaFoldDB" id="A0AAD6C5L2"/>
<reference evidence="1" key="2">
    <citation type="journal article" date="2023" name="IMA Fungus">
        <title>Comparative genomic study of the Penicillium genus elucidates a diverse pangenome and 15 lateral gene transfer events.</title>
        <authorList>
            <person name="Petersen C."/>
            <person name="Sorensen T."/>
            <person name="Nielsen M.R."/>
            <person name="Sondergaard T.E."/>
            <person name="Sorensen J.L."/>
            <person name="Fitzpatrick D.A."/>
            <person name="Frisvad J.C."/>
            <person name="Nielsen K.L."/>
        </authorList>
    </citation>
    <scope>NUCLEOTIDE SEQUENCE</scope>
    <source>
        <strain evidence="1">IBT 16125</strain>
    </source>
</reference>
<evidence type="ECO:0000313" key="1">
    <source>
        <dbReference type="EMBL" id="KAJ5449480.1"/>
    </source>
</evidence>